<dbReference type="OrthoDB" id="8901552at2"/>
<evidence type="ECO:0000313" key="6">
    <source>
        <dbReference type="Proteomes" id="UP000256599"/>
    </source>
</evidence>
<proteinExistence type="inferred from homology"/>
<dbReference type="RefSeq" id="WP_104700701.1">
    <property type="nucleotide sequence ID" value="NZ_FZPP01000046.1"/>
</dbReference>
<evidence type="ECO:0000256" key="2">
    <source>
        <dbReference type="ARBA" id="ARBA00022679"/>
    </source>
</evidence>
<keyword evidence="1" id="KW-0489">Methyltransferase</keyword>
<organism evidence="5 6">
    <name type="scientific">Helicobacter marmotae</name>
    <dbReference type="NCBI Taxonomy" id="152490"/>
    <lineage>
        <taxon>Bacteria</taxon>
        <taxon>Pseudomonadati</taxon>
        <taxon>Campylobacterota</taxon>
        <taxon>Epsilonproteobacteria</taxon>
        <taxon>Campylobacterales</taxon>
        <taxon>Helicobacteraceae</taxon>
        <taxon>Helicobacter</taxon>
    </lineage>
</organism>
<dbReference type="InterPro" id="IPR029063">
    <property type="entry name" value="SAM-dependent_MTases_sf"/>
</dbReference>
<gene>
    <name evidence="5" type="ORF">CQA63_05995</name>
</gene>
<protein>
    <recommendedName>
        <fullName evidence="3">Methyltransferase</fullName>
        <ecNumber evidence="3">2.1.1.-</ecNumber>
    </recommendedName>
</protein>
<sequence length="168" mass="19367">MKYNEIDLKHWRQCQINVDSLWLIANRDKSGKHKNIYHGNFIPQVARELFTRYTKRNEIVLDAFLGSGTSLYEAQNLGRKCIGMDINPKILEYVKSQMDGESCSSTYYFGFCDNTDSSSVDCFMQEGLESLGSKSVQFIILHPPYMDIIRFSKNANDLSHLDNLTDFI</sequence>
<dbReference type="PRINTS" id="PR00508">
    <property type="entry name" value="S21N4MTFRASE"/>
</dbReference>
<keyword evidence="2" id="KW-0808">Transferase</keyword>
<keyword evidence="6" id="KW-1185">Reference proteome</keyword>
<comment type="similarity">
    <text evidence="3">Belongs to the N(4)/N(6)-methyltransferase family.</text>
</comment>
<dbReference type="GO" id="GO:0032259">
    <property type="term" value="P:methylation"/>
    <property type="evidence" value="ECO:0007669"/>
    <property type="project" value="UniProtKB-KW"/>
</dbReference>
<evidence type="ECO:0000256" key="3">
    <source>
        <dbReference type="RuleBase" id="RU362026"/>
    </source>
</evidence>
<dbReference type="Gene3D" id="3.40.50.150">
    <property type="entry name" value="Vaccinia Virus protein VP39"/>
    <property type="match status" value="1"/>
</dbReference>
<dbReference type="InterPro" id="IPR001091">
    <property type="entry name" value="RM_Methyltransferase"/>
</dbReference>
<accession>A0A3D8I397</accession>
<dbReference type="SUPFAM" id="SSF53335">
    <property type="entry name" value="S-adenosyl-L-methionine-dependent methyltransferases"/>
    <property type="match status" value="1"/>
</dbReference>
<dbReference type="AlphaFoldDB" id="A0A3D8I397"/>
<feature type="domain" description="DNA methylase N-4/N-6" evidence="4">
    <location>
        <begin position="4"/>
        <end position="95"/>
    </location>
</feature>
<dbReference type="EC" id="2.1.1.-" evidence="3"/>
<name>A0A3D8I397_9HELI</name>
<dbReference type="GO" id="GO:0008170">
    <property type="term" value="F:N-methyltransferase activity"/>
    <property type="evidence" value="ECO:0007669"/>
    <property type="project" value="InterPro"/>
</dbReference>
<dbReference type="InterPro" id="IPR002941">
    <property type="entry name" value="DNA_methylase_N4/N6"/>
</dbReference>
<dbReference type="Pfam" id="PF01555">
    <property type="entry name" value="N6_N4_Mtase"/>
    <property type="match status" value="1"/>
</dbReference>
<reference evidence="5 6" key="1">
    <citation type="submission" date="2018-04" db="EMBL/GenBank/DDBJ databases">
        <title>Novel Campyloabacter and Helicobacter Species and Strains.</title>
        <authorList>
            <person name="Mannion A.J."/>
            <person name="Shen Z."/>
            <person name="Fox J.G."/>
        </authorList>
    </citation>
    <scope>NUCLEOTIDE SEQUENCE [LARGE SCALE GENOMIC DNA]</scope>
    <source>
        <strain evidence="5 6">MIT 98-6070</strain>
    </source>
</reference>
<evidence type="ECO:0000259" key="4">
    <source>
        <dbReference type="Pfam" id="PF01555"/>
    </source>
</evidence>
<evidence type="ECO:0000313" key="5">
    <source>
        <dbReference type="EMBL" id="RDU59630.1"/>
    </source>
</evidence>
<comment type="caution">
    <text evidence="5">The sequence shown here is derived from an EMBL/GenBank/DDBJ whole genome shotgun (WGS) entry which is preliminary data.</text>
</comment>
<dbReference type="Proteomes" id="UP000256599">
    <property type="component" value="Unassembled WGS sequence"/>
</dbReference>
<evidence type="ECO:0000256" key="1">
    <source>
        <dbReference type="ARBA" id="ARBA00022603"/>
    </source>
</evidence>
<dbReference type="EMBL" id="NXLR01000010">
    <property type="protein sequence ID" value="RDU59630.1"/>
    <property type="molecule type" value="Genomic_DNA"/>
</dbReference>
<dbReference type="GO" id="GO:0003677">
    <property type="term" value="F:DNA binding"/>
    <property type="evidence" value="ECO:0007669"/>
    <property type="project" value="InterPro"/>
</dbReference>